<evidence type="ECO:0008006" key="9">
    <source>
        <dbReference type="Google" id="ProtNLM"/>
    </source>
</evidence>
<dbReference type="GO" id="GO:0006352">
    <property type="term" value="P:DNA-templated transcription initiation"/>
    <property type="evidence" value="ECO:0007669"/>
    <property type="project" value="InterPro"/>
</dbReference>
<gene>
    <name evidence="7" type="ORF">CD30_12050</name>
</gene>
<dbReference type="Gene3D" id="1.10.1740.10">
    <property type="match status" value="1"/>
</dbReference>
<dbReference type="InterPro" id="IPR036388">
    <property type="entry name" value="WH-like_DNA-bd_sf"/>
</dbReference>
<evidence type="ECO:0000256" key="3">
    <source>
        <dbReference type="ARBA" id="ARBA00023082"/>
    </source>
</evidence>
<evidence type="ECO:0000256" key="2">
    <source>
        <dbReference type="ARBA" id="ARBA00023015"/>
    </source>
</evidence>
<keyword evidence="8" id="KW-1185">Reference proteome</keyword>
<dbReference type="SUPFAM" id="SSF88946">
    <property type="entry name" value="Sigma2 domain of RNA polymerase sigma factors"/>
    <property type="match status" value="1"/>
</dbReference>
<keyword evidence="3" id="KW-0731">Sigma factor</keyword>
<organism evidence="7 8">
    <name type="scientific">Ureibacillus massiliensis 4400831 = CIP 108448 = CCUG 49529</name>
    <dbReference type="NCBI Taxonomy" id="1211035"/>
    <lineage>
        <taxon>Bacteria</taxon>
        <taxon>Bacillati</taxon>
        <taxon>Bacillota</taxon>
        <taxon>Bacilli</taxon>
        <taxon>Bacillales</taxon>
        <taxon>Caryophanaceae</taxon>
        <taxon>Ureibacillus</taxon>
    </lineage>
</organism>
<keyword evidence="4" id="KW-0804">Transcription</keyword>
<dbReference type="CDD" id="cd06171">
    <property type="entry name" value="Sigma70_r4"/>
    <property type="match status" value="1"/>
</dbReference>
<dbReference type="PANTHER" id="PTHR43133">
    <property type="entry name" value="RNA POLYMERASE ECF-TYPE SIGMA FACTO"/>
    <property type="match status" value="1"/>
</dbReference>
<protein>
    <recommendedName>
        <fullName evidence="9">RNA polymerase sigma70 factor</fullName>
    </recommendedName>
</protein>
<name>A0A0A3J596_9BACL</name>
<dbReference type="eggNOG" id="COG1595">
    <property type="taxonomic scope" value="Bacteria"/>
</dbReference>
<dbReference type="PANTHER" id="PTHR43133:SF51">
    <property type="entry name" value="RNA POLYMERASE SIGMA FACTOR"/>
    <property type="match status" value="1"/>
</dbReference>
<evidence type="ECO:0000313" key="7">
    <source>
        <dbReference type="EMBL" id="KGR90298.1"/>
    </source>
</evidence>
<dbReference type="Gene3D" id="1.10.10.10">
    <property type="entry name" value="Winged helix-like DNA-binding domain superfamily/Winged helix DNA-binding domain"/>
    <property type="match status" value="1"/>
</dbReference>
<dbReference type="InterPro" id="IPR039425">
    <property type="entry name" value="RNA_pol_sigma-70-like"/>
</dbReference>
<dbReference type="InterPro" id="IPR014284">
    <property type="entry name" value="RNA_pol_sigma-70_dom"/>
</dbReference>
<dbReference type="InterPro" id="IPR013249">
    <property type="entry name" value="RNA_pol_sigma70_r4_t2"/>
</dbReference>
<dbReference type="RefSeq" id="WP_052126174.1">
    <property type="nucleotide sequence ID" value="NZ_AVCZ01000021.1"/>
</dbReference>
<proteinExistence type="inferred from homology"/>
<evidence type="ECO:0000259" key="5">
    <source>
        <dbReference type="Pfam" id="PF04542"/>
    </source>
</evidence>
<dbReference type="Pfam" id="PF08281">
    <property type="entry name" value="Sigma70_r4_2"/>
    <property type="match status" value="1"/>
</dbReference>
<dbReference type="EMBL" id="JPVQ01000021">
    <property type="protein sequence ID" value="KGR90298.1"/>
    <property type="molecule type" value="Genomic_DNA"/>
</dbReference>
<sequence length="167" mass="19993">MQHLELSKQAISGDHASFLQILEANEDIYYRIAYSFMRNEHDALEAIQEFTYRSFKKIHTVRQPQFLSTWLIRILLNVCHDMKKKINRIELKEDIEIVQQENLNYLELADVIAKLPTEQQHLIYLKYYRELKNEEIAREFNIPEGTVKSRLHATLRKLRSLFSEEGR</sequence>
<evidence type="ECO:0000259" key="6">
    <source>
        <dbReference type="Pfam" id="PF08281"/>
    </source>
</evidence>
<reference evidence="7 8" key="1">
    <citation type="submission" date="2014-02" db="EMBL/GenBank/DDBJ databases">
        <title>Draft genome sequence of Lysinibacillus massiliensis CCUG 49529.</title>
        <authorList>
            <person name="Zhang F."/>
            <person name="Wang G."/>
            <person name="Zhang L."/>
        </authorList>
    </citation>
    <scope>NUCLEOTIDE SEQUENCE [LARGE SCALE GENOMIC DNA]</scope>
    <source>
        <strain evidence="7 8">CCUG 49529</strain>
    </source>
</reference>
<dbReference type="AlphaFoldDB" id="A0A0A3J596"/>
<dbReference type="NCBIfam" id="TIGR02937">
    <property type="entry name" value="sigma70-ECF"/>
    <property type="match status" value="1"/>
</dbReference>
<accession>A0A0A3J596</accession>
<feature type="domain" description="RNA polymerase sigma factor 70 region 4 type 2" evidence="6">
    <location>
        <begin position="106"/>
        <end position="158"/>
    </location>
</feature>
<evidence type="ECO:0000313" key="8">
    <source>
        <dbReference type="Proteomes" id="UP000030595"/>
    </source>
</evidence>
<keyword evidence="2" id="KW-0805">Transcription regulation</keyword>
<dbReference type="InterPro" id="IPR013324">
    <property type="entry name" value="RNA_pol_sigma_r3/r4-like"/>
</dbReference>
<dbReference type="GO" id="GO:0016987">
    <property type="term" value="F:sigma factor activity"/>
    <property type="evidence" value="ECO:0007669"/>
    <property type="project" value="UniProtKB-KW"/>
</dbReference>
<dbReference type="Proteomes" id="UP000030595">
    <property type="component" value="Unassembled WGS sequence"/>
</dbReference>
<dbReference type="Pfam" id="PF04542">
    <property type="entry name" value="Sigma70_r2"/>
    <property type="match status" value="1"/>
</dbReference>
<dbReference type="GO" id="GO:0003677">
    <property type="term" value="F:DNA binding"/>
    <property type="evidence" value="ECO:0007669"/>
    <property type="project" value="InterPro"/>
</dbReference>
<dbReference type="OrthoDB" id="9782703at2"/>
<dbReference type="SUPFAM" id="SSF88659">
    <property type="entry name" value="Sigma3 and sigma4 domains of RNA polymerase sigma factors"/>
    <property type="match status" value="1"/>
</dbReference>
<comment type="caution">
    <text evidence="7">The sequence shown here is derived from an EMBL/GenBank/DDBJ whole genome shotgun (WGS) entry which is preliminary data.</text>
</comment>
<dbReference type="InterPro" id="IPR013325">
    <property type="entry name" value="RNA_pol_sigma_r2"/>
</dbReference>
<evidence type="ECO:0000256" key="4">
    <source>
        <dbReference type="ARBA" id="ARBA00023163"/>
    </source>
</evidence>
<comment type="similarity">
    <text evidence="1">Belongs to the sigma-70 factor family. ECF subfamily.</text>
</comment>
<dbReference type="InterPro" id="IPR007627">
    <property type="entry name" value="RNA_pol_sigma70_r2"/>
</dbReference>
<feature type="domain" description="RNA polymerase sigma-70 region 2" evidence="5">
    <location>
        <begin position="23"/>
        <end position="88"/>
    </location>
</feature>
<evidence type="ECO:0000256" key="1">
    <source>
        <dbReference type="ARBA" id="ARBA00010641"/>
    </source>
</evidence>